<protein>
    <recommendedName>
        <fullName evidence="3">Regulatory protein RecX</fullName>
    </recommendedName>
</protein>
<evidence type="ECO:0000256" key="1">
    <source>
        <dbReference type="ARBA" id="ARBA00004496"/>
    </source>
</evidence>
<evidence type="ECO:0000313" key="8">
    <source>
        <dbReference type="Proteomes" id="UP000218288"/>
    </source>
</evidence>
<keyword evidence="4" id="KW-0963">Cytoplasm</keyword>
<dbReference type="Pfam" id="PF02631">
    <property type="entry name" value="RecX_HTH2"/>
    <property type="match status" value="1"/>
</dbReference>
<organism evidence="7 8">
    <name type="scientific">Methylorubrum populi</name>
    <dbReference type="NCBI Taxonomy" id="223967"/>
    <lineage>
        <taxon>Bacteria</taxon>
        <taxon>Pseudomonadati</taxon>
        <taxon>Pseudomonadota</taxon>
        <taxon>Alphaproteobacteria</taxon>
        <taxon>Hyphomicrobiales</taxon>
        <taxon>Methylobacteriaceae</taxon>
        <taxon>Methylorubrum</taxon>
    </lineage>
</organism>
<feature type="region of interest" description="Disordered" evidence="5">
    <location>
        <begin position="125"/>
        <end position="167"/>
    </location>
</feature>
<comment type="subcellular location">
    <subcellularLocation>
        <location evidence="1">Cytoplasm</location>
    </subcellularLocation>
</comment>
<evidence type="ECO:0000256" key="3">
    <source>
        <dbReference type="ARBA" id="ARBA00018111"/>
    </source>
</evidence>
<dbReference type="GO" id="GO:0005737">
    <property type="term" value="C:cytoplasm"/>
    <property type="evidence" value="ECO:0007669"/>
    <property type="project" value="UniProtKB-SubCell"/>
</dbReference>
<dbReference type="AlphaFoldDB" id="A0A160PEM3"/>
<feature type="domain" description="RecX second three-helical" evidence="6">
    <location>
        <begin position="81"/>
        <end position="121"/>
    </location>
</feature>
<sequence>MIARTVSTRREARPEPPVTAAWLERVTTHYLDRYGASSEMLRRVLVRRIERRCRSRDEDPGAHAGLIEETVTRAQRAGLVDDARFAAARLRGLRRRGTSTRQAQARLAAKGIDAETIAATLAGEREEAEGAEAGEPDTEERAARAYARRRRLGPYRRPGTREANRERDLAAMARAGFSYALAKNVIGGEAEEDGVTFGEE</sequence>
<dbReference type="Gene3D" id="1.10.10.10">
    <property type="entry name" value="Winged helix-like DNA-binding domain superfamily/Winged helix DNA-binding domain"/>
    <property type="match status" value="1"/>
</dbReference>
<proteinExistence type="inferred from homology"/>
<feature type="compositionally biased region" description="Acidic residues" evidence="5">
    <location>
        <begin position="126"/>
        <end position="138"/>
    </location>
</feature>
<evidence type="ECO:0000313" key="7">
    <source>
        <dbReference type="EMBL" id="BAU91016.1"/>
    </source>
</evidence>
<name>A0A160PEM3_9HYPH</name>
<reference evidence="7 8" key="1">
    <citation type="journal article" date="2016" name="Genome Announc.">
        <title>Complete Genome Sequence of Methylobacterium populi P-1M, Isolated from Pink-Pigmented Household Biofilm.</title>
        <authorList>
            <person name="Morohoshi T."/>
            <person name="Ikeda T."/>
        </authorList>
    </citation>
    <scope>NUCLEOTIDE SEQUENCE [LARGE SCALE GENOMIC DNA]</scope>
    <source>
        <strain evidence="7 8">P-1M</strain>
    </source>
</reference>
<dbReference type="RefSeq" id="WP_432419849.1">
    <property type="nucleotide sequence ID" value="NZ_AP014809.1"/>
</dbReference>
<gene>
    <name evidence="7" type="ORF">MPPM_2411</name>
</gene>
<dbReference type="InterPro" id="IPR053924">
    <property type="entry name" value="RecX_HTH_2nd"/>
</dbReference>
<accession>A0A160PEM3</accession>
<evidence type="ECO:0000256" key="2">
    <source>
        <dbReference type="ARBA" id="ARBA00009695"/>
    </source>
</evidence>
<evidence type="ECO:0000259" key="6">
    <source>
        <dbReference type="Pfam" id="PF02631"/>
    </source>
</evidence>
<evidence type="ECO:0000256" key="5">
    <source>
        <dbReference type="SAM" id="MobiDB-lite"/>
    </source>
</evidence>
<evidence type="ECO:0000256" key="4">
    <source>
        <dbReference type="ARBA" id="ARBA00022490"/>
    </source>
</evidence>
<dbReference type="InterPro" id="IPR036388">
    <property type="entry name" value="WH-like_DNA-bd_sf"/>
</dbReference>
<comment type="similarity">
    <text evidence="2">Belongs to the RecX family.</text>
</comment>
<dbReference type="Proteomes" id="UP000218288">
    <property type="component" value="Chromosome"/>
</dbReference>
<dbReference type="EMBL" id="AP014809">
    <property type="protein sequence ID" value="BAU91016.1"/>
    <property type="molecule type" value="Genomic_DNA"/>
</dbReference>